<dbReference type="Gene3D" id="2.40.50.140">
    <property type="entry name" value="Nucleic acid-binding proteins"/>
    <property type="match status" value="1"/>
</dbReference>
<dbReference type="PANTHER" id="PTHR45997:SF1">
    <property type="entry name" value="DNA LIGASE 4"/>
    <property type="match status" value="1"/>
</dbReference>
<dbReference type="GO" id="GO:0016874">
    <property type="term" value="F:ligase activity"/>
    <property type="evidence" value="ECO:0007669"/>
    <property type="project" value="UniProtKB-KW"/>
</dbReference>
<dbReference type="InterPro" id="IPR012308">
    <property type="entry name" value="DNA_ligase_ATP-dep_N"/>
</dbReference>
<dbReference type="PROSITE" id="PS50160">
    <property type="entry name" value="DNA_LIGASE_A3"/>
    <property type="match status" value="1"/>
</dbReference>
<dbReference type="PANTHER" id="PTHR45997">
    <property type="entry name" value="DNA LIGASE 4"/>
    <property type="match status" value="1"/>
</dbReference>
<comment type="similarity">
    <text evidence="3">Belongs to the ATP-dependent DNA ligase family.</text>
</comment>
<dbReference type="InterPro" id="IPR036599">
    <property type="entry name" value="DNA_ligase_N_sf"/>
</dbReference>
<keyword evidence="6" id="KW-0547">Nucleotide-binding</keyword>
<evidence type="ECO:0000256" key="7">
    <source>
        <dbReference type="ARBA" id="ARBA00022840"/>
    </source>
</evidence>
<dbReference type="PROSITE" id="PS50172">
    <property type="entry name" value="BRCT"/>
    <property type="match status" value="1"/>
</dbReference>
<evidence type="ECO:0000256" key="8">
    <source>
        <dbReference type="ARBA" id="ARBA00023242"/>
    </source>
</evidence>
<comment type="caution">
    <text evidence="14">The sequence shown here is derived from an EMBL/GenBank/DDBJ whole genome shotgun (WGS) entry which is preliminary data.</text>
</comment>
<dbReference type="InterPro" id="IPR029710">
    <property type="entry name" value="LIG4"/>
</dbReference>
<feature type="domain" description="ATP-dependent DNA ligase family profile" evidence="12">
    <location>
        <begin position="812"/>
        <end position="881"/>
    </location>
</feature>
<evidence type="ECO:0000256" key="11">
    <source>
        <dbReference type="SAM" id="MobiDB-lite"/>
    </source>
</evidence>
<keyword evidence="5" id="KW-0677">Repeat</keyword>
<evidence type="ECO:0000256" key="4">
    <source>
        <dbReference type="ARBA" id="ARBA00022598"/>
    </source>
</evidence>
<evidence type="ECO:0000256" key="3">
    <source>
        <dbReference type="ARBA" id="ARBA00007572"/>
    </source>
</evidence>
<feature type="region of interest" description="Disordered" evidence="11">
    <location>
        <begin position="1"/>
        <end position="82"/>
    </location>
</feature>
<feature type="domain" description="BRCT" evidence="13">
    <location>
        <begin position="1390"/>
        <end position="1474"/>
    </location>
</feature>
<name>A0ABD3NA38_9STRA</name>
<dbReference type="Proteomes" id="UP001530400">
    <property type="component" value="Unassembled WGS sequence"/>
</dbReference>
<feature type="region of interest" description="Disordered" evidence="11">
    <location>
        <begin position="94"/>
        <end position="169"/>
    </location>
</feature>
<feature type="compositionally biased region" description="Polar residues" evidence="11">
    <location>
        <begin position="28"/>
        <end position="38"/>
    </location>
</feature>
<keyword evidence="15" id="KW-1185">Reference proteome</keyword>
<keyword evidence="7" id="KW-0067">ATP-binding</keyword>
<dbReference type="GO" id="GO:0005524">
    <property type="term" value="F:ATP binding"/>
    <property type="evidence" value="ECO:0007669"/>
    <property type="project" value="UniProtKB-KW"/>
</dbReference>
<feature type="region of interest" description="Disordered" evidence="11">
    <location>
        <begin position="1283"/>
        <end position="1307"/>
    </location>
</feature>
<evidence type="ECO:0000256" key="6">
    <source>
        <dbReference type="ARBA" id="ARBA00022741"/>
    </source>
</evidence>
<dbReference type="SUPFAM" id="SSF56091">
    <property type="entry name" value="DNA ligase/mRNA capping enzyme, catalytic domain"/>
    <property type="match status" value="1"/>
</dbReference>
<feature type="compositionally biased region" description="Polar residues" evidence="11">
    <location>
        <begin position="110"/>
        <end position="130"/>
    </location>
</feature>
<dbReference type="Pfam" id="PF04675">
    <property type="entry name" value="DNA_ligase_A_N"/>
    <property type="match status" value="1"/>
</dbReference>
<dbReference type="PROSITE" id="PS00697">
    <property type="entry name" value="DNA_LIGASE_A1"/>
    <property type="match status" value="1"/>
</dbReference>
<dbReference type="Pfam" id="PF01068">
    <property type="entry name" value="DNA_ligase_A_M"/>
    <property type="match status" value="1"/>
</dbReference>
<dbReference type="Gene3D" id="3.30.470.30">
    <property type="entry name" value="DNA ligase/mRNA capping enzyme"/>
    <property type="match status" value="1"/>
</dbReference>
<accession>A0ABD3NA38</accession>
<comment type="subcellular location">
    <subcellularLocation>
        <location evidence="2">Nucleus</location>
    </subcellularLocation>
</comment>
<dbReference type="SUPFAM" id="SSF50249">
    <property type="entry name" value="Nucleic acid-binding proteins"/>
    <property type="match status" value="1"/>
</dbReference>
<organism evidence="14 15">
    <name type="scientific">Cyclotella atomus</name>
    <dbReference type="NCBI Taxonomy" id="382360"/>
    <lineage>
        <taxon>Eukaryota</taxon>
        <taxon>Sar</taxon>
        <taxon>Stramenopiles</taxon>
        <taxon>Ochrophyta</taxon>
        <taxon>Bacillariophyta</taxon>
        <taxon>Coscinodiscophyceae</taxon>
        <taxon>Thalassiosirophycidae</taxon>
        <taxon>Stephanodiscales</taxon>
        <taxon>Stephanodiscaceae</taxon>
        <taxon>Cyclotella</taxon>
    </lineage>
</organism>
<proteinExistence type="inferred from homology"/>
<evidence type="ECO:0000313" key="15">
    <source>
        <dbReference type="Proteomes" id="UP001530400"/>
    </source>
</evidence>
<sequence length="1474" mass="165846">MYPSPIKSKGMSPLRGLRESPFRKSPPKRTSSAGNDNVASLHPVFDGSYQTERQLRAIDEQHAVRSNDANDVQLRREWNPSDAKFADVDKARNAAHNKSEALPDEAISMNIDTSSSSDVNNTKAKAQEATNQKDDDATDDDEVSSSEEEETGTIPTLDTYQPREPSYTKANTVPFHTLCKRLDLLWNKRRSTGKKAVSKQERLKYLLPDSLLNYLEGGSPYPFLRLICPDHDSSRPHTGLKEATIAKVWGDAMGLLSNSRNYKRLTHYRDPEYNGTYAGDLSVVIHQLTEERYGGGAVKGKGSNLTVGEINEWLDVLVDIVKDRFEMAMSDGEGSSTWKVSLENAIGGSGQQGKKMKKHDRYVKLLEKLISKNMSSVEHKWIVRILLQRMDIGMNFNSILDYYDPHAKKLYSAFNNMKELCKRLSDPKYVSLLKMTRDQNARDIIDQNREIWRPQSQIPPEIQKTVSPMLSHRTSFESYLRDIAHRHHELDKVLPANSPAKSSLALRHPAFACEIKMDGERMLVHIKRGEVMMHTRRNVWYRSNEILSSILTNFIEFSPLYSPALGPALRAAISKYDVDVILDGEVVAWDALENKAVPFGTNRAVAELRRNQRLADGTLDERDCNLHKDTRDANVMTIAKEKAFAITRNTTGEAMQIRESSAPEQYYLKYVVFDILYVDGPGARDLLSKSKELFPQNEPIIAGSIVNYDLIRRKSILYNLIVPQQHEVELIPSLVVRADGTSMNVGDYFASGSLEYGKSHCALDSILLAMCDGSKSTEFDIERLSGRSHEDIEIQRSAALEHCYREIVEAAGSEGLVLKDLSSPYYLGAASRSLRYWYKLKPDYDASGQASDIDVLVLGGKYADGFRQAGFFSALLVGIIDDSLGLDEGNIKYLTLCKVNFNRDIEKVMKTTGFQKAEPGIPLRLGKWFEAVDDSLPDFISERSFQRISQGDSEGWKPNKQDRPDLWINPEDSFVLTLNSAEIIASGSMSAGLGLRFPRITSIRAEGFPQGPKPHDEVQTFTELASMFIENDHDADPMQFDSQAEIEASRFLTAKQLERSGKQKKQSKSRKQTAEVKTFSIPEVDNLLSHALDGLTFTVLPGSYCLQNDAFAAAEARENGWEEEANSVTSREDVIRFVKSHGGKCELSSHTGSDFILGGKIDDPKVAIYQDLIAATNEDHMICTTTKRDAQTRRFFEMGGITKWTFPFSIVSKFLKSDVGSKNKSIQLTLPTLVRPRRADYLLMTKTAAASLNNTEDEYGLRTEEESNMIDFQRALEIIGRENAAKKQRLSPRPGQRDVKPTWQSTAMSSLDESDRWVFGGKLQKLWPYQKDATTNGMHRLVVVYPDIFQDVGFEEETDARNEENFSDARWESNIVKGKQQGSIIAVLPLLRTMGAVISSHLHNGITHILCETKSKKILKWSSTLPRSVFVNAEAGTLLHNRLLSLEETAVVSGKQWKDVMLVSPEWVEETWDE</sequence>
<evidence type="ECO:0000256" key="2">
    <source>
        <dbReference type="ARBA" id="ARBA00004123"/>
    </source>
</evidence>
<evidence type="ECO:0000256" key="9">
    <source>
        <dbReference type="ARBA" id="ARBA00030676"/>
    </source>
</evidence>
<dbReference type="InterPro" id="IPR012340">
    <property type="entry name" value="NA-bd_OB-fold"/>
</dbReference>
<feature type="compositionally biased region" description="Acidic residues" evidence="11">
    <location>
        <begin position="136"/>
        <end position="151"/>
    </location>
</feature>
<feature type="compositionally biased region" description="Basic and acidic residues" evidence="11">
    <location>
        <begin position="53"/>
        <end position="65"/>
    </location>
</feature>
<gene>
    <name evidence="14" type="ORF">ACHAWO_002687</name>
</gene>
<dbReference type="EMBL" id="JALLPJ020001258">
    <property type="protein sequence ID" value="KAL3772857.1"/>
    <property type="molecule type" value="Genomic_DNA"/>
</dbReference>
<dbReference type="InterPro" id="IPR012310">
    <property type="entry name" value="DNA_ligase_ATP-dep_cent"/>
</dbReference>
<dbReference type="Gene3D" id="1.10.3260.10">
    <property type="entry name" value="DNA ligase, ATP-dependent, N-terminal domain"/>
    <property type="match status" value="1"/>
</dbReference>
<dbReference type="InterPro" id="IPR001357">
    <property type="entry name" value="BRCT_dom"/>
</dbReference>
<evidence type="ECO:0000313" key="14">
    <source>
        <dbReference type="EMBL" id="KAL3772857.1"/>
    </source>
</evidence>
<keyword evidence="4" id="KW-0436">Ligase</keyword>
<evidence type="ECO:0000256" key="10">
    <source>
        <dbReference type="ARBA" id="ARBA00031942"/>
    </source>
</evidence>
<dbReference type="InterPro" id="IPR016059">
    <property type="entry name" value="DNA_ligase_ATP-dep_CS"/>
</dbReference>
<dbReference type="GO" id="GO:0005634">
    <property type="term" value="C:nucleus"/>
    <property type="evidence" value="ECO:0007669"/>
    <property type="project" value="UniProtKB-SubCell"/>
</dbReference>
<comment type="cofactor">
    <cofactor evidence="1">
        <name>Mg(2+)</name>
        <dbReference type="ChEBI" id="CHEBI:18420"/>
    </cofactor>
</comment>
<protein>
    <recommendedName>
        <fullName evidence="10">DNA ligase IV</fullName>
    </recommendedName>
    <alternativeName>
        <fullName evidence="9">Polydeoxyribonucleotide synthase [ATP] 4</fullName>
    </alternativeName>
</protein>
<feature type="compositionally biased region" description="Basic and acidic residues" evidence="11">
    <location>
        <begin position="73"/>
        <end position="82"/>
    </location>
</feature>
<keyword evidence="8" id="KW-0539">Nucleus</keyword>
<reference evidence="14 15" key="1">
    <citation type="submission" date="2024-10" db="EMBL/GenBank/DDBJ databases">
        <title>Updated reference genomes for cyclostephanoid diatoms.</title>
        <authorList>
            <person name="Roberts W.R."/>
            <person name="Alverson A.J."/>
        </authorList>
    </citation>
    <scope>NUCLEOTIDE SEQUENCE [LARGE SCALE GENOMIC DNA]</scope>
    <source>
        <strain evidence="14 15">AJA010-31</strain>
    </source>
</reference>
<evidence type="ECO:0000259" key="13">
    <source>
        <dbReference type="PROSITE" id="PS50172"/>
    </source>
</evidence>
<evidence type="ECO:0000259" key="12">
    <source>
        <dbReference type="PROSITE" id="PS50160"/>
    </source>
</evidence>
<evidence type="ECO:0000256" key="1">
    <source>
        <dbReference type="ARBA" id="ARBA00001946"/>
    </source>
</evidence>
<evidence type="ECO:0000256" key="5">
    <source>
        <dbReference type="ARBA" id="ARBA00022737"/>
    </source>
</evidence>